<comment type="caution">
    <text evidence="3">The sequence shown here is derived from an EMBL/GenBank/DDBJ whole genome shotgun (WGS) entry which is preliminary data.</text>
</comment>
<evidence type="ECO:0000313" key="4">
    <source>
        <dbReference type="Proteomes" id="UP001594351"/>
    </source>
</evidence>
<dbReference type="InterPro" id="IPR020843">
    <property type="entry name" value="ER"/>
</dbReference>
<dbReference type="SMART" id="SM00829">
    <property type="entry name" value="PKS_ER"/>
    <property type="match status" value="1"/>
</dbReference>
<protein>
    <submittedName>
        <fullName evidence="3">Medium chain dehydrogenase/reductase family protein</fullName>
    </submittedName>
</protein>
<keyword evidence="1" id="KW-0560">Oxidoreductase</keyword>
<dbReference type="Proteomes" id="UP001594351">
    <property type="component" value="Unassembled WGS sequence"/>
</dbReference>
<dbReference type="InterPro" id="IPR052100">
    <property type="entry name" value="SV-ATPase_mito-regulator"/>
</dbReference>
<gene>
    <name evidence="3" type="ORF">ACFL27_01400</name>
</gene>
<dbReference type="SUPFAM" id="SSF50129">
    <property type="entry name" value="GroES-like"/>
    <property type="match status" value="1"/>
</dbReference>
<reference evidence="3 4" key="1">
    <citation type="submission" date="2024-09" db="EMBL/GenBank/DDBJ databases">
        <title>Laminarin stimulates single cell rates of sulfate reduction while oxygen inhibits transcriptomic activity in coastal marine sediment.</title>
        <authorList>
            <person name="Lindsay M."/>
            <person name="Orcutt B."/>
            <person name="Emerson D."/>
            <person name="Stepanauskas R."/>
            <person name="D'Angelo T."/>
        </authorList>
    </citation>
    <scope>NUCLEOTIDE SEQUENCE [LARGE SCALE GENOMIC DNA]</scope>
    <source>
        <strain evidence="3">SAG AM-311-K15</strain>
    </source>
</reference>
<dbReference type="PANTHER" id="PTHR44054:SF1">
    <property type="entry name" value="SYNAPTIC VESICLE MEMBRANE PROTEIN VAT-1 HOMOLOG"/>
    <property type="match status" value="1"/>
</dbReference>
<dbReference type="Pfam" id="PF08240">
    <property type="entry name" value="ADH_N"/>
    <property type="match status" value="1"/>
</dbReference>
<evidence type="ECO:0000256" key="1">
    <source>
        <dbReference type="ARBA" id="ARBA00023002"/>
    </source>
</evidence>
<organism evidence="3 4">
    <name type="scientific">candidate division CSSED10-310 bacterium</name>
    <dbReference type="NCBI Taxonomy" id="2855610"/>
    <lineage>
        <taxon>Bacteria</taxon>
        <taxon>Bacteria division CSSED10-310</taxon>
    </lineage>
</organism>
<accession>A0ABV6YRK6</accession>
<name>A0ABV6YRK6_UNCC1</name>
<dbReference type="Gene3D" id="3.90.180.10">
    <property type="entry name" value="Medium-chain alcohol dehydrogenases, catalytic domain"/>
    <property type="match status" value="1"/>
</dbReference>
<dbReference type="SUPFAM" id="SSF51735">
    <property type="entry name" value="NAD(P)-binding Rossmann-fold domains"/>
    <property type="match status" value="1"/>
</dbReference>
<dbReference type="PANTHER" id="PTHR44054">
    <property type="entry name" value="SYNAPTIC VESICLE MEMBRANE PROTEIN VAT-1 HOMOLOG-LIKE"/>
    <property type="match status" value="1"/>
</dbReference>
<dbReference type="InterPro" id="IPR011032">
    <property type="entry name" value="GroES-like_sf"/>
</dbReference>
<sequence length="338" mass="36892">MKQIVITRSGGPEVLKIQEKDDPKPGPGKVLLKVKASGINFADILARKGLYLDAPKPPCVVGYEVSGIVEQVGPGCDETLVGNEVLTLTRFGGYSDTVTVPVENILEKPAQLSFAEAAALPVNYVTAYCLLIVMGSLKSDEAVLIHNAGGGVGIAALDIARQIGAMTYGTASPQKHTFLKERGLDHPIDYRNQDWEPILMNLTDNRGVELVIDPLGGNHWKKSYKVLRHTGRLGMFGVSTVTESGLSGKLRFLKIGIQMPWFNPISLMNSNKAVFGVNLGHLWSESAKVKTWFQEIIAAVQQGCYKPYVDKTFTFEEAGEAHSYIEQRRNIGKVVLVP</sequence>
<dbReference type="EMBL" id="JBHPBY010000009">
    <property type="protein sequence ID" value="MFC1848837.1"/>
    <property type="molecule type" value="Genomic_DNA"/>
</dbReference>
<dbReference type="Pfam" id="PF13602">
    <property type="entry name" value="ADH_zinc_N_2"/>
    <property type="match status" value="1"/>
</dbReference>
<keyword evidence="4" id="KW-1185">Reference proteome</keyword>
<dbReference type="InterPro" id="IPR036291">
    <property type="entry name" value="NAD(P)-bd_dom_sf"/>
</dbReference>
<proteinExistence type="predicted"/>
<dbReference type="InterPro" id="IPR013154">
    <property type="entry name" value="ADH-like_N"/>
</dbReference>
<feature type="domain" description="Enoyl reductase (ER)" evidence="2">
    <location>
        <begin position="10"/>
        <end position="336"/>
    </location>
</feature>
<dbReference type="Gene3D" id="3.40.50.720">
    <property type="entry name" value="NAD(P)-binding Rossmann-like Domain"/>
    <property type="match status" value="1"/>
</dbReference>
<evidence type="ECO:0000313" key="3">
    <source>
        <dbReference type="EMBL" id="MFC1848837.1"/>
    </source>
</evidence>
<evidence type="ECO:0000259" key="2">
    <source>
        <dbReference type="SMART" id="SM00829"/>
    </source>
</evidence>
<dbReference type="CDD" id="cd08275">
    <property type="entry name" value="MDR3"/>
    <property type="match status" value="1"/>
</dbReference>